<feature type="chain" id="PRO_5046757099" evidence="1">
    <location>
        <begin position="22"/>
        <end position="160"/>
    </location>
</feature>
<gene>
    <name evidence="3" type="ORF">F7231_12630</name>
</gene>
<dbReference type="RefSeq" id="WP_085413563.1">
    <property type="nucleotide sequence ID" value="NZ_WAEL01000004.1"/>
</dbReference>
<feature type="signal peptide" evidence="1">
    <location>
        <begin position="1"/>
        <end position="21"/>
    </location>
</feature>
<protein>
    <submittedName>
        <fullName evidence="3">CHRD domain-containing protein</fullName>
    </submittedName>
</protein>
<organism evidence="3 4">
    <name type="scientific">Fibrivirga algicola</name>
    <dbReference type="NCBI Taxonomy" id="2950420"/>
    <lineage>
        <taxon>Bacteria</taxon>
        <taxon>Pseudomonadati</taxon>
        <taxon>Bacteroidota</taxon>
        <taxon>Cytophagia</taxon>
        <taxon>Cytophagales</taxon>
        <taxon>Spirosomataceae</taxon>
        <taxon>Fibrivirga</taxon>
    </lineage>
</organism>
<dbReference type="PROSITE" id="PS51257">
    <property type="entry name" value="PROKAR_LIPOPROTEIN"/>
    <property type="match status" value="1"/>
</dbReference>
<comment type="caution">
    <text evidence="3">The sequence shown here is derived from an EMBL/GenBank/DDBJ whole genome shotgun (WGS) entry which is preliminary data.</text>
</comment>
<dbReference type="Pfam" id="PF07452">
    <property type="entry name" value="CHRD"/>
    <property type="match status" value="1"/>
</dbReference>
<keyword evidence="1" id="KW-0732">Signal</keyword>
<dbReference type="PROSITE" id="PS50933">
    <property type="entry name" value="CHRD"/>
    <property type="match status" value="1"/>
</dbReference>
<name>A0ABX0QIY2_9BACT</name>
<feature type="domain" description="CHRD" evidence="2">
    <location>
        <begin position="43"/>
        <end position="160"/>
    </location>
</feature>
<evidence type="ECO:0000313" key="4">
    <source>
        <dbReference type="Proteomes" id="UP000606008"/>
    </source>
</evidence>
<evidence type="ECO:0000313" key="3">
    <source>
        <dbReference type="EMBL" id="NID11017.1"/>
    </source>
</evidence>
<evidence type="ECO:0000256" key="1">
    <source>
        <dbReference type="SAM" id="SignalP"/>
    </source>
</evidence>
<dbReference type="InterPro" id="IPR010895">
    <property type="entry name" value="CHRD"/>
</dbReference>
<proteinExistence type="predicted"/>
<dbReference type="Proteomes" id="UP000606008">
    <property type="component" value="Unassembled WGS sequence"/>
</dbReference>
<evidence type="ECO:0000259" key="2">
    <source>
        <dbReference type="PROSITE" id="PS50933"/>
    </source>
</evidence>
<dbReference type="EMBL" id="WAEL01000004">
    <property type="protein sequence ID" value="NID11017.1"/>
    <property type="molecule type" value="Genomic_DNA"/>
</dbReference>
<sequence length="160" mass="16937">MFATRQRFTLIATLLVGSVLGLSSCYENTPATNPGPVTPVQQQPIQLTATLNGAQEKPTSTTSTATGTFTGSLDQNSRVLSYTVTYSGITPIAGHLHRITETNGTGGVAVPFASLTSPIIGSTSTLRQTQIDSMKNGFFYANLHTSLYPAGEIRGDIRVK</sequence>
<accession>A0ABX0QIY2</accession>
<keyword evidence="4" id="KW-1185">Reference proteome</keyword>
<dbReference type="SMART" id="SM00754">
    <property type="entry name" value="CHRD"/>
    <property type="match status" value="1"/>
</dbReference>
<reference evidence="3" key="1">
    <citation type="submission" date="2024-05" db="EMBL/GenBank/DDBJ databases">
        <authorList>
            <person name="Jung D.-H."/>
        </authorList>
    </citation>
    <scope>NUCLEOTIDE SEQUENCE</scope>
    <source>
        <strain evidence="3">JA-25</strain>
    </source>
</reference>